<name>A0ABN1I0M7_9SPHN</name>
<proteinExistence type="predicted"/>
<accession>A0ABN1I0M7</accession>
<gene>
    <name evidence="1" type="ORF">GCM10009102_34660</name>
</gene>
<protein>
    <submittedName>
        <fullName evidence="1">Uncharacterized protein</fullName>
    </submittedName>
</protein>
<dbReference type="Proteomes" id="UP001500238">
    <property type="component" value="Unassembled WGS sequence"/>
</dbReference>
<comment type="caution">
    <text evidence="1">The sequence shown here is derived from an EMBL/GenBank/DDBJ whole genome shotgun (WGS) entry which is preliminary data.</text>
</comment>
<keyword evidence="2" id="KW-1185">Reference proteome</keyword>
<organism evidence="1 2">
    <name type="scientific">Sphingomonas insulae</name>
    <dbReference type="NCBI Taxonomy" id="424800"/>
    <lineage>
        <taxon>Bacteria</taxon>
        <taxon>Pseudomonadati</taxon>
        <taxon>Pseudomonadota</taxon>
        <taxon>Alphaproteobacteria</taxon>
        <taxon>Sphingomonadales</taxon>
        <taxon>Sphingomonadaceae</taxon>
        <taxon>Sphingomonas</taxon>
    </lineage>
</organism>
<reference evidence="1 2" key="1">
    <citation type="journal article" date="2019" name="Int. J. Syst. Evol. Microbiol.">
        <title>The Global Catalogue of Microorganisms (GCM) 10K type strain sequencing project: providing services to taxonomists for standard genome sequencing and annotation.</title>
        <authorList>
            <consortium name="The Broad Institute Genomics Platform"/>
            <consortium name="The Broad Institute Genome Sequencing Center for Infectious Disease"/>
            <person name="Wu L."/>
            <person name="Ma J."/>
        </authorList>
    </citation>
    <scope>NUCLEOTIDE SEQUENCE [LARGE SCALE GENOMIC DNA]</scope>
    <source>
        <strain evidence="1 2">JCM 14603</strain>
    </source>
</reference>
<sequence>MTLPRRRAKSRTITTFPVAKTDRTGGERTMTHPPRPATDALRIRAAQIGMFETPILHGQVTDAAALNAALRTTILSQADAAPSLNRSNVGGWHSANDMLA</sequence>
<evidence type="ECO:0000313" key="1">
    <source>
        <dbReference type="EMBL" id="GAA0679144.1"/>
    </source>
</evidence>
<evidence type="ECO:0000313" key="2">
    <source>
        <dbReference type="Proteomes" id="UP001500238"/>
    </source>
</evidence>
<dbReference type="EMBL" id="BAAAES010000026">
    <property type="protein sequence ID" value="GAA0679144.1"/>
    <property type="molecule type" value="Genomic_DNA"/>
</dbReference>